<sequence length="67" mass="7653">MLGELIDFLEPKIKVINHLKEKYLLATRIQFVIDINANSDSSTPFFGLNKNAVSFLYKTGTEVDYDL</sequence>
<evidence type="ECO:0000313" key="1">
    <source>
        <dbReference type="EMBL" id="MFD0962690.1"/>
    </source>
</evidence>
<gene>
    <name evidence="1" type="ORF">ACFQ1O_01580</name>
</gene>
<name>A0ABW3HZL7_9FLAO</name>
<accession>A0ABW3HZL7</accession>
<dbReference type="RefSeq" id="WP_377713212.1">
    <property type="nucleotide sequence ID" value="NZ_JBHTJM010000002.1"/>
</dbReference>
<dbReference type="InterPro" id="IPR025459">
    <property type="entry name" value="DUF4279"/>
</dbReference>
<proteinExistence type="predicted"/>
<keyword evidence="2" id="KW-1185">Reference proteome</keyword>
<dbReference type="Proteomes" id="UP001596997">
    <property type="component" value="Unassembled WGS sequence"/>
</dbReference>
<dbReference type="Pfam" id="PF14106">
    <property type="entry name" value="DUF4279"/>
    <property type="match status" value="1"/>
</dbReference>
<reference evidence="2" key="1">
    <citation type="journal article" date="2019" name="Int. J. Syst. Evol. Microbiol.">
        <title>The Global Catalogue of Microorganisms (GCM) 10K type strain sequencing project: providing services to taxonomists for standard genome sequencing and annotation.</title>
        <authorList>
            <consortium name="The Broad Institute Genomics Platform"/>
            <consortium name="The Broad Institute Genome Sequencing Center for Infectious Disease"/>
            <person name="Wu L."/>
            <person name="Ma J."/>
        </authorList>
    </citation>
    <scope>NUCLEOTIDE SEQUENCE [LARGE SCALE GENOMIC DNA]</scope>
    <source>
        <strain evidence="2">CCUG 62114</strain>
    </source>
</reference>
<evidence type="ECO:0000313" key="2">
    <source>
        <dbReference type="Proteomes" id="UP001596997"/>
    </source>
</evidence>
<protein>
    <submittedName>
        <fullName evidence="1">DUF4279 domain-containing protein</fullName>
    </submittedName>
</protein>
<organism evidence="1 2">
    <name type="scientific">Pseudofulvibacter geojedonensis</name>
    <dbReference type="NCBI Taxonomy" id="1123758"/>
    <lineage>
        <taxon>Bacteria</taxon>
        <taxon>Pseudomonadati</taxon>
        <taxon>Bacteroidota</taxon>
        <taxon>Flavobacteriia</taxon>
        <taxon>Flavobacteriales</taxon>
        <taxon>Flavobacteriaceae</taxon>
        <taxon>Pseudofulvibacter</taxon>
    </lineage>
</organism>
<comment type="caution">
    <text evidence="1">The sequence shown here is derived from an EMBL/GenBank/DDBJ whole genome shotgun (WGS) entry which is preliminary data.</text>
</comment>
<dbReference type="EMBL" id="JBHTJM010000002">
    <property type="protein sequence ID" value="MFD0962690.1"/>
    <property type="molecule type" value="Genomic_DNA"/>
</dbReference>